<feature type="compositionally biased region" description="Pro residues" evidence="1">
    <location>
        <begin position="43"/>
        <end position="53"/>
    </location>
</feature>
<organism evidence="3">
    <name type="scientific">uncultured Caudovirales phage</name>
    <dbReference type="NCBI Taxonomy" id="2100421"/>
    <lineage>
        <taxon>Viruses</taxon>
        <taxon>Duplodnaviria</taxon>
        <taxon>Heunggongvirae</taxon>
        <taxon>Uroviricota</taxon>
        <taxon>Caudoviricetes</taxon>
        <taxon>Peduoviridae</taxon>
        <taxon>Maltschvirus</taxon>
        <taxon>Maltschvirus maltsch</taxon>
    </lineage>
</organism>
<dbReference type="EMBL" id="LR796205">
    <property type="protein sequence ID" value="CAB4126626.1"/>
    <property type="molecule type" value="Genomic_DNA"/>
</dbReference>
<keyword evidence="2" id="KW-0812">Transmembrane</keyword>
<keyword evidence="2" id="KW-1133">Transmembrane helix</keyword>
<keyword evidence="2" id="KW-0472">Membrane</keyword>
<proteinExistence type="predicted"/>
<evidence type="ECO:0000313" key="3">
    <source>
        <dbReference type="EMBL" id="CAB4126626.1"/>
    </source>
</evidence>
<accession>A0A6J5L064</accession>
<name>A0A6J5L064_9CAUD</name>
<reference evidence="3" key="1">
    <citation type="submission" date="2020-04" db="EMBL/GenBank/DDBJ databases">
        <authorList>
            <person name="Chiriac C."/>
            <person name="Salcher M."/>
            <person name="Ghai R."/>
            <person name="Kavagutti S V."/>
        </authorList>
    </citation>
    <scope>NUCLEOTIDE SEQUENCE</scope>
</reference>
<protein>
    <submittedName>
        <fullName evidence="3">Uncharacterized protein</fullName>
    </submittedName>
</protein>
<evidence type="ECO:0000256" key="1">
    <source>
        <dbReference type="SAM" id="MobiDB-lite"/>
    </source>
</evidence>
<evidence type="ECO:0000256" key="2">
    <source>
        <dbReference type="SAM" id="Phobius"/>
    </source>
</evidence>
<gene>
    <name evidence="3" type="ORF">UFOVP80_43</name>
</gene>
<feature type="region of interest" description="Disordered" evidence="1">
    <location>
        <begin position="43"/>
        <end position="67"/>
    </location>
</feature>
<sequence>MLIKILQNVYRIRLSIYLIGIAAFALSTCHFISAEQNEFWPPDMVPHPNPPWEQPSDPNDEMVEVED</sequence>
<feature type="transmembrane region" description="Helical" evidence="2">
    <location>
        <begin position="12"/>
        <end position="33"/>
    </location>
</feature>
<feature type="compositionally biased region" description="Acidic residues" evidence="1">
    <location>
        <begin position="58"/>
        <end position="67"/>
    </location>
</feature>